<organism evidence="2 3">
    <name type="scientific">Porites lobata</name>
    <dbReference type="NCBI Taxonomy" id="104759"/>
    <lineage>
        <taxon>Eukaryota</taxon>
        <taxon>Metazoa</taxon>
        <taxon>Cnidaria</taxon>
        <taxon>Anthozoa</taxon>
        <taxon>Hexacorallia</taxon>
        <taxon>Scleractinia</taxon>
        <taxon>Fungiina</taxon>
        <taxon>Poritidae</taxon>
        <taxon>Porites</taxon>
    </lineage>
</organism>
<dbReference type="PANTHER" id="PTHR31751:SF7">
    <property type="entry name" value="THAP-TYPE DOMAIN-CONTAINING PROTEIN"/>
    <property type="match status" value="1"/>
</dbReference>
<dbReference type="Proteomes" id="UP001159405">
    <property type="component" value="Unassembled WGS sequence"/>
</dbReference>
<accession>A0ABN8Q8G1</accession>
<evidence type="ECO:0000256" key="1">
    <source>
        <dbReference type="SAM" id="MobiDB-lite"/>
    </source>
</evidence>
<comment type="caution">
    <text evidence="2">The sequence shown here is derived from an EMBL/GenBank/DDBJ whole genome shotgun (WGS) entry which is preliminary data.</text>
</comment>
<dbReference type="PANTHER" id="PTHR31751">
    <property type="entry name" value="SI:CH211-108C17.2-RELATED-RELATED"/>
    <property type="match status" value="1"/>
</dbReference>
<dbReference type="EMBL" id="CALNXK010000113">
    <property type="protein sequence ID" value="CAH3159250.1"/>
    <property type="molecule type" value="Genomic_DNA"/>
</dbReference>
<protein>
    <recommendedName>
        <fullName evidence="4">Transposase</fullName>
    </recommendedName>
</protein>
<feature type="compositionally biased region" description="Basic and acidic residues" evidence="1">
    <location>
        <begin position="170"/>
        <end position="183"/>
    </location>
</feature>
<name>A0ABN8Q8G1_9CNID</name>
<feature type="region of interest" description="Disordered" evidence="1">
    <location>
        <begin position="170"/>
        <end position="201"/>
    </location>
</feature>
<proteinExistence type="predicted"/>
<keyword evidence="3" id="KW-1185">Reference proteome</keyword>
<gene>
    <name evidence="2" type="ORF">PLOB_00003578</name>
</gene>
<evidence type="ECO:0008006" key="4">
    <source>
        <dbReference type="Google" id="ProtNLM"/>
    </source>
</evidence>
<reference evidence="2 3" key="1">
    <citation type="submission" date="2022-05" db="EMBL/GenBank/DDBJ databases">
        <authorList>
            <consortium name="Genoscope - CEA"/>
            <person name="William W."/>
        </authorList>
    </citation>
    <scope>NUCLEOTIDE SEQUENCE [LARGE SCALE GENOMIC DNA]</scope>
</reference>
<evidence type="ECO:0000313" key="3">
    <source>
        <dbReference type="Proteomes" id="UP001159405"/>
    </source>
</evidence>
<feature type="region of interest" description="Disordered" evidence="1">
    <location>
        <begin position="724"/>
        <end position="767"/>
    </location>
</feature>
<evidence type="ECO:0000313" key="2">
    <source>
        <dbReference type="EMBL" id="CAH3159250.1"/>
    </source>
</evidence>
<sequence>MSSHGGRRSGSGRKKIFASQSARLQFWRKTHKRISLDGTIFSSWVSARIKCGYDNDSMFAAHLLSLERRRRYLHKIGASSINLPSSKRRHIEGETSAVLDSRLNKWPLLSSTPLQALSLFVSLLVQSCLFYLLFSDVDVNVTGIAVSELSTHNVSYRVLNDSVITIDDADKYQDTDESTHTDSSDSENSASNPVERTEADPTIELPVQDCPVLSQNPAIVSPSTAPAALPMPSVSNIPTVPIQYPKLSRLEEQGTLKEEVSLVKDTKVICSLDLFLELFKYCRHPGCANQAIIKHHTIGPTLIVNWKCSSGHQGKFTSSKDVNDMYVNNLQTAAAILLSGNSFFKIEKMARFMGLSFFSDATFYRVQRLYLIPVVNEWWSWQREQILKDFINKEVIVCGDGQCDSPGHTAKNLCYFLMELVSSYILDVEVKDKRHVNLVSVNMEKRALQSALQRLKGVLNVVEIVTDASSMIKKLIADEFQGVFHSLDVWHKSKSIRKCLAKVGKLKDMEKIKDWADDIILHFWHCASSCKDTATTSDDEAVESMKNKWIALLHHVCDEHDWVGGSCEHDELQEHSLPWFDRRDKDFEALQKIILEPQLLASFKSYVRFRHTGSIECANNLSLAYASKRCSYSYKVYKARKQLAAIDWNFHLNQEAATTKSGEQIVTRKYNQRTKEWDSKIVKVKKTYDYMPVMMAKILRLRNEDVDIVTRQVSLNESDPALLAPTIADKPPPPSKELFIARRSRFNNASNAGSSEPEESSTDTSNT</sequence>